<protein>
    <submittedName>
        <fullName evidence="1">Uncharacterized protein</fullName>
    </submittedName>
</protein>
<gene>
    <name evidence="1" type="ORF">L6164_010649</name>
</gene>
<proteinExistence type="predicted"/>
<dbReference type="EMBL" id="CM039429">
    <property type="protein sequence ID" value="KAI4350140.1"/>
    <property type="molecule type" value="Genomic_DNA"/>
</dbReference>
<dbReference type="Proteomes" id="UP000828941">
    <property type="component" value="Chromosome 4"/>
</dbReference>
<organism evidence="1 2">
    <name type="scientific">Bauhinia variegata</name>
    <name type="common">Purple orchid tree</name>
    <name type="synonym">Phanera variegata</name>
    <dbReference type="NCBI Taxonomy" id="167791"/>
    <lineage>
        <taxon>Eukaryota</taxon>
        <taxon>Viridiplantae</taxon>
        <taxon>Streptophyta</taxon>
        <taxon>Embryophyta</taxon>
        <taxon>Tracheophyta</taxon>
        <taxon>Spermatophyta</taxon>
        <taxon>Magnoliopsida</taxon>
        <taxon>eudicotyledons</taxon>
        <taxon>Gunneridae</taxon>
        <taxon>Pentapetalae</taxon>
        <taxon>rosids</taxon>
        <taxon>fabids</taxon>
        <taxon>Fabales</taxon>
        <taxon>Fabaceae</taxon>
        <taxon>Cercidoideae</taxon>
        <taxon>Cercideae</taxon>
        <taxon>Bauhiniinae</taxon>
        <taxon>Bauhinia</taxon>
    </lineage>
</organism>
<evidence type="ECO:0000313" key="1">
    <source>
        <dbReference type="EMBL" id="KAI4350140.1"/>
    </source>
</evidence>
<evidence type="ECO:0000313" key="2">
    <source>
        <dbReference type="Proteomes" id="UP000828941"/>
    </source>
</evidence>
<comment type="caution">
    <text evidence="1">The sequence shown here is derived from an EMBL/GenBank/DDBJ whole genome shotgun (WGS) entry which is preliminary data.</text>
</comment>
<sequence>MRIRKPSLPPRFHSLFFFLTVFRYCFLVTRVSGECPINVTSYQYVAFGECGGVQESISNWTGKGNGFPSTLCCRDALTVLSQGLALHARASPQESLFVTQDEWQSCAESFHPQPGMSFNSCGFDILYSGSSKCSSTPRLRDIQANKSYQQALDKCSHFDQPFPQTCSECTDAILKVRDAFYELTDAKDNITDTERVVCGVAALVSVAAGKPEDPAVTDKFLRCFLSNVQNDNGQLAASSTKLVLNVFIAIVGISMMVFLVKYVSKKKRPKPVKPKEIETWSGLYWFSKAEIENAINHEDERKCLGRGSAGQVYKGVLPSGQIVAIKHLSKSNSTDSFNREVEGLSRLRHPNLVCLFGCCNEDGERYLVYEYCAAGNLAQHLLRRDSHLKWETRVKILRDCSYALKYLHHHMEGCVVHRDIKLTNILLTEKHEAKLSDFGLARILKIEQSKVFTDVRGTIGYMDPEYMSNAKLTCASDIYSFGIVILQILSGQKVIELDLDARDQLTRKARDVSMGKRPLEDFEDPRLNGQINKADFEAILQIAVLCVAKSSKGRPTIEVVFEELDKAYKNSTGRHQKGSSTPTSTSTLRSSELV</sequence>
<name>A0ACB9PMY7_BAUVA</name>
<keyword evidence="2" id="KW-1185">Reference proteome</keyword>
<reference evidence="1 2" key="1">
    <citation type="journal article" date="2022" name="DNA Res.">
        <title>Chromosomal-level genome assembly of the orchid tree Bauhinia variegata (Leguminosae; Cercidoideae) supports the allotetraploid origin hypothesis of Bauhinia.</title>
        <authorList>
            <person name="Zhong Y."/>
            <person name="Chen Y."/>
            <person name="Zheng D."/>
            <person name="Pang J."/>
            <person name="Liu Y."/>
            <person name="Luo S."/>
            <person name="Meng S."/>
            <person name="Qian L."/>
            <person name="Wei D."/>
            <person name="Dai S."/>
            <person name="Zhou R."/>
        </authorList>
    </citation>
    <scope>NUCLEOTIDE SEQUENCE [LARGE SCALE GENOMIC DNA]</scope>
    <source>
        <strain evidence="1">BV-YZ2020</strain>
    </source>
</reference>
<accession>A0ACB9PMY7</accession>